<sequence length="216" mass="23923">MLPYTLVYTGGLEVAELDSLYEPGSRPLGIRAVTSRMSADRQVMCALKVLGVPAHKPAVDAELSGLVKLATAHLREKGSSNGWKADIGEFLPEFQSHHRLGVKLGEWVFKCLVASIFVARIRHQRSWERRGLVEEPGKLSSLAQQVDAFNKVWCEFAQALSENDWARITGAEKEKSDGSTDKERRVTWLLVDLPPVVRHTDGENSTMVVNAEVSSV</sequence>
<gene>
    <name evidence="1" type="ORF">VTJ49DRAFT_4693</name>
</gene>
<evidence type="ECO:0000313" key="2">
    <source>
        <dbReference type="Proteomes" id="UP001583172"/>
    </source>
</evidence>
<proteinExistence type="predicted"/>
<reference evidence="1 2" key="1">
    <citation type="journal article" date="2024" name="Commun. Biol.">
        <title>Comparative genomic analysis of thermophilic fungi reveals convergent evolutionary adaptations and gene losses.</title>
        <authorList>
            <person name="Steindorff A.S."/>
            <person name="Aguilar-Pontes M.V."/>
            <person name="Robinson A.J."/>
            <person name="Andreopoulos B."/>
            <person name="LaButti K."/>
            <person name="Kuo A."/>
            <person name="Mondo S."/>
            <person name="Riley R."/>
            <person name="Otillar R."/>
            <person name="Haridas S."/>
            <person name="Lipzen A."/>
            <person name="Grimwood J."/>
            <person name="Schmutz J."/>
            <person name="Clum A."/>
            <person name="Reid I.D."/>
            <person name="Moisan M.C."/>
            <person name="Butler G."/>
            <person name="Nguyen T.T.M."/>
            <person name="Dewar K."/>
            <person name="Conant G."/>
            <person name="Drula E."/>
            <person name="Henrissat B."/>
            <person name="Hansel C."/>
            <person name="Singer S."/>
            <person name="Hutchinson M.I."/>
            <person name="de Vries R.P."/>
            <person name="Natvig D.O."/>
            <person name="Powell A.J."/>
            <person name="Tsang A."/>
            <person name="Grigoriev I.V."/>
        </authorList>
    </citation>
    <scope>NUCLEOTIDE SEQUENCE [LARGE SCALE GENOMIC DNA]</scope>
    <source>
        <strain evidence="1 2">CBS 620.91</strain>
    </source>
</reference>
<protein>
    <submittedName>
        <fullName evidence="1">Uncharacterized protein</fullName>
    </submittedName>
</protein>
<organism evidence="1 2">
    <name type="scientific">Humicola insolens</name>
    <name type="common">Soft-rot fungus</name>
    <dbReference type="NCBI Taxonomy" id="85995"/>
    <lineage>
        <taxon>Eukaryota</taxon>
        <taxon>Fungi</taxon>
        <taxon>Dikarya</taxon>
        <taxon>Ascomycota</taxon>
        <taxon>Pezizomycotina</taxon>
        <taxon>Sordariomycetes</taxon>
        <taxon>Sordariomycetidae</taxon>
        <taxon>Sordariales</taxon>
        <taxon>Chaetomiaceae</taxon>
        <taxon>Mycothermus</taxon>
    </lineage>
</organism>
<accession>A0ABR3V4U9</accession>
<keyword evidence="2" id="KW-1185">Reference proteome</keyword>
<dbReference type="Proteomes" id="UP001583172">
    <property type="component" value="Unassembled WGS sequence"/>
</dbReference>
<dbReference type="EMBL" id="JAZGSY010000368">
    <property type="protein sequence ID" value="KAL1836775.1"/>
    <property type="molecule type" value="Genomic_DNA"/>
</dbReference>
<name>A0ABR3V4U9_HUMIN</name>
<evidence type="ECO:0000313" key="1">
    <source>
        <dbReference type="EMBL" id="KAL1836775.1"/>
    </source>
</evidence>
<comment type="caution">
    <text evidence="1">The sequence shown here is derived from an EMBL/GenBank/DDBJ whole genome shotgun (WGS) entry which is preliminary data.</text>
</comment>